<accession>A0A8S0VAY9</accession>
<evidence type="ECO:0000259" key="2">
    <source>
        <dbReference type="Pfam" id="PF02705"/>
    </source>
</evidence>
<feature type="non-terminal residue" evidence="3">
    <location>
        <position position="64"/>
    </location>
</feature>
<protein>
    <submittedName>
        <fullName evidence="3">Potassium transporter 7</fullName>
    </submittedName>
</protein>
<sequence length="64" mass="7337">MGRRIILAFQRLGVVFGDIGTSPLYNFSVMYRFLLALTLVLVYTISSIYQIGNVDGNSFYQFYL</sequence>
<keyword evidence="1" id="KW-1133">Transmembrane helix</keyword>
<keyword evidence="4" id="KW-1185">Reference proteome</keyword>
<proteinExistence type="predicted"/>
<feature type="domain" description="K+ potassium transporter integral membrane" evidence="2">
    <location>
        <begin position="7"/>
        <end position="31"/>
    </location>
</feature>
<keyword evidence="1" id="KW-0472">Membrane</keyword>
<dbReference type="OrthoDB" id="504708at2759"/>
<evidence type="ECO:0000256" key="1">
    <source>
        <dbReference type="SAM" id="Phobius"/>
    </source>
</evidence>
<evidence type="ECO:0000313" key="4">
    <source>
        <dbReference type="Proteomes" id="UP000594638"/>
    </source>
</evidence>
<evidence type="ECO:0000313" key="3">
    <source>
        <dbReference type="EMBL" id="CAA3028634.1"/>
    </source>
</evidence>
<dbReference type="AlphaFoldDB" id="A0A8S0VAY9"/>
<name>A0A8S0VAY9_OLEEU</name>
<keyword evidence="1" id="KW-0812">Transmembrane</keyword>
<feature type="transmembrane region" description="Helical" evidence="1">
    <location>
        <begin position="33"/>
        <end position="52"/>
    </location>
</feature>
<comment type="caution">
    <text evidence="3">The sequence shown here is derived from an EMBL/GenBank/DDBJ whole genome shotgun (WGS) entry which is preliminary data.</text>
</comment>
<dbReference type="EMBL" id="CACTIH010009264">
    <property type="protein sequence ID" value="CAA3028634.1"/>
    <property type="molecule type" value="Genomic_DNA"/>
</dbReference>
<dbReference type="Gramene" id="OE9D003471T1">
    <property type="protein sequence ID" value="OE9D003471C1"/>
    <property type="gene ID" value="OE9D003471"/>
</dbReference>
<gene>
    <name evidence="3" type="ORF">OLEA9_D003471</name>
</gene>
<dbReference type="Pfam" id="PF02705">
    <property type="entry name" value="K_trans"/>
    <property type="match status" value="1"/>
</dbReference>
<organism evidence="3 4">
    <name type="scientific">Olea europaea subsp. europaea</name>
    <dbReference type="NCBI Taxonomy" id="158383"/>
    <lineage>
        <taxon>Eukaryota</taxon>
        <taxon>Viridiplantae</taxon>
        <taxon>Streptophyta</taxon>
        <taxon>Embryophyta</taxon>
        <taxon>Tracheophyta</taxon>
        <taxon>Spermatophyta</taxon>
        <taxon>Magnoliopsida</taxon>
        <taxon>eudicotyledons</taxon>
        <taxon>Gunneridae</taxon>
        <taxon>Pentapetalae</taxon>
        <taxon>asterids</taxon>
        <taxon>lamiids</taxon>
        <taxon>Lamiales</taxon>
        <taxon>Oleaceae</taxon>
        <taxon>Oleeae</taxon>
        <taxon>Olea</taxon>
    </lineage>
</organism>
<dbReference type="InterPro" id="IPR053951">
    <property type="entry name" value="K_trans_N"/>
</dbReference>
<reference evidence="3 4" key="1">
    <citation type="submission" date="2019-12" db="EMBL/GenBank/DDBJ databases">
        <authorList>
            <person name="Alioto T."/>
            <person name="Alioto T."/>
            <person name="Gomez Garrido J."/>
        </authorList>
    </citation>
    <scope>NUCLEOTIDE SEQUENCE [LARGE SCALE GENOMIC DNA]</scope>
</reference>
<dbReference type="Proteomes" id="UP000594638">
    <property type="component" value="Unassembled WGS sequence"/>
</dbReference>